<dbReference type="PANTHER" id="PTHR30055">
    <property type="entry name" value="HTH-TYPE TRANSCRIPTIONAL REGULATOR RUTR"/>
    <property type="match status" value="1"/>
</dbReference>
<organism evidence="7 8">
    <name type="scientific">Streptacidiphilus jeojiensis</name>
    <dbReference type="NCBI Taxonomy" id="3229225"/>
    <lineage>
        <taxon>Bacteria</taxon>
        <taxon>Bacillati</taxon>
        <taxon>Actinomycetota</taxon>
        <taxon>Actinomycetes</taxon>
        <taxon>Kitasatosporales</taxon>
        <taxon>Streptomycetaceae</taxon>
        <taxon>Streptacidiphilus</taxon>
    </lineage>
</organism>
<proteinExistence type="predicted"/>
<dbReference type="EMBL" id="JBEUKS010000001">
    <property type="protein sequence ID" value="MFC1437057.1"/>
    <property type="molecule type" value="Genomic_DNA"/>
</dbReference>
<evidence type="ECO:0000256" key="2">
    <source>
        <dbReference type="ARBA" id="ARBA00023015"/>
    </source>
</evidence>
<evidence type="ECO:0000313" key="7">
    <source>
        <dbReference type="EMBL" id="MFC1437057.1"/>
    </source>
</evidence>
<evidence type="ECO:0000256" key="4">
    <source>
        <dbReference type="ARBA" id="ARBA00023163"/>
    </source>
</evidence>
<dbReference type="InterPro" id="IPR050109">
    <property type="entry name" value="HTH-type_TetR-like_transc_reg"/>
</dbReference>
<feature type="domain" description="HTH tetR-type" evidence="6">
    <location>
        <begin position="8"/>
        <end position="68"/>
    </location>
</feature>
<dbReference type="RefSeq" id="WP_380562114.1">
    <property type="nucleotide sequence ID" value="NZ_JBEUKS010000001.1"/>
</dbReference>
<sequence length="204" mass="23183">MPRPNVEAERREQILRAACDELSEVGMQDLRLSDLARRAGVSSGTIHYYFEGKHAVLVAAFEFNYRRSLERRRRLLDAGDEPLPTLRELVDSYLPRRPEALTAWRVWAQLWAEATRNDEYRAINESLYAEWRGLVTELIARGQDRGSIRDGDPGVLADMLIGMIDGLATQVLAGSKDMPVERMSSTLQQFIDDFLALAPARARH</sequence>
<dbReference type="Pfam" id="PF00440">
    <property type="entry name" value="TetR_N"/>
    <property type="match status" value="1"/>
</dbReference>
<dbReference type="PRINTS" id="PR00455">
    <property type="entry name" value="HTHTETR"/>
</dbReference>
<dbReference type="SUPFAM" id="SSF46689">
    <property type="entry name" value="Homeodomain-like"/>
    <property type="match status" value="1"/>
</dbReference>
<evidence type="ECO:0000259" key="6">
    <source>
        <dbReference type="PROSITE" id="PS50977"/>
    </source>
</evidence>
<evidence type="ECO:0000313" key="8">
    <source>
        <dbReference type="Proteomes" id="UP001592581"/>
    </source>
</evidence>
<dbReference type="InterPro" id="IPR039538">
    <property type="entry name" value="BetI_C"/>
</dbReference>
<dbReference type="SUPFAM" id="SSF48498">
    <property type="entry name" value="Tetracyclin repressor-like, C-terminal domain"/>
    <property type="match status" value="1"/>
</dbReference>
<dbReference type="Pfam" id="PF13977">
    <property type="entry name" value="TetR_C_6"/>
    <property type="match status" value="1"/>
</dbReference>
<evidence type="ECO:0000256" key="5">
    <source>
        <dbReference type="PROSITE-ProRule" id="PRU00335"/>
    </source>
</evidence>
<protein>
    <submittedName>
        <fullName evidence="7">TetR/AcrR family transcriptional regulator</fullName>
    </submittedName>
</protein>
<dbReference type="PROSITE" id="PS50977">
    <property type="entry name" value="HTH_TETR_2"/>
    <property type="match status" value="1"/>
</dbReference>
<name>A0ABV6XFV6_9ACTN</name>
<dbReference type="PANTHER" id="PTHR30055:SF228">
    <property type="entry name" value="TRANSCRIPTIONAL REGULATOR-RELATED"/>
    <property type="match status" value="1"/>
</dbReference>
<keyword evidence="2" id="KW-0805">Transcription regulation</keyword>
<accession>A0ABV6XFV6</accession>
<dbReference type="Proteomes" id="UP001592581">
    <property type="component" value="Unassembled WGS sequence"/>
</dbReference>
<gene>
    <name evidence="7" type="ORF">ABUW04_02215</name>
</gene>
<dbReference type="InterPro" id="IPR036271">
    <property type="entry name" value="Tet_transcr_reg_TetR-rel_C_sf"/>
</dbReference>
<comment type="caution">
    <text evidence="7">The sequence shown here is derived from an EMBL/GenBank/DDBJ whole genome shotgun (WGS) entry which is preliminary data.</text>
</comment>
<dbReference type="InterPro" id="IPR009057">
    <property type="entry name" value="Homeodomain-like_sf"/>
</dbReference>
<evidence type="ECO:0000256" key="1">
    <source>
        <dbReference type="ARBA" id="ARBA00022491"/>
    </source>
</evidence>
<dbReference type="InterPro" id="IPR001647">
    <property type="entry name" value="HTH_TetR"/>
</dbReference>
<keyword evidence="1" id="KW-0678">Repressor</keyword>
<feature type="DNA-binding region" description="H-T-H motif" evidence="5">
    <location>
        <begin position="31"/>
        <end position="50"/>
    </location>
</feature>
<dbReference type="Gene3D" id="1.10.357.10">
    <property type="entry name" value="Tetracycline Repressor, domain 2"/>
    <property type="match status" value="1"/>
</dbReference>
<keyword evidence="3 5" id="KW-0238">DNA-binding</keyword>
<keyword evidence="4" id="KW-0804">Transcription</keyword>
<evidence type="ECO:0000256" key="3">
    <source>
        <dbReference type="ARBA" id="ARBA00023125"/>
    </source>
</evidence>
<keyword evidence="8" id="KW-1185">Reference proteome</keyword>
<reference evidence="7 8" key="1">
    <citation type="submission" date="2024-06" db="EMBL/GenBank/DDBJ databases">
        <authorList>
            <person name="Lee S.D."/>
        </authorList>
    </citation>
    <scope>NUCLEOTIDE SEQUENCE [LARGE SCALE GENOMIC DNA]</scope>
    <source>
        <strain evidence="7 8">N1-10</strain>
    </source>
</reference>